<name>A0AAD9Y3P5_COLKA</name>
<keyword evidence="2" id="KW-1185">Reference proteome</keyword>
<reference evidence="1" key="1">
    <citation type="submission" date="2023-02" db="EMBL/GenBank/DDBJ databases">
        <title>Colletotrichum kahawae CIFC_Que2 genome sequencing and assembly.</title>
        <authorList>
            <person name="Baroncelli R."/>
        </authorList>
    </citation>
    <scope>NUCLEOTIDE SEQUENCE</scope>
    <source>
        <strain evidence="1">CIFC_Que2</strain>
    </source>
</reference>
<protein>
    <submittedName>
        <fullName evidence="1">Uncharacterized protein</fullName>
    </submittedName>
</protein>
<organism evidence="1 2">
    <name type="scientific">Colletotrichum kahawae</name>
    <name type="common">Coffee berry disease fungus</name>
    <dbReference type="NCBI Taxonomy" id="34407"/>
    <lineage>
        <taxon>Eukaryota</taxon>
        <taxon>Fungi</taxon>
        <taxon>Dikarya</taxon>
        <taxon>Ascomycota</taxon>
        <taxon>Pezizomycotina</taxon>
        <taxon>Sordariomycetes</taxon>
        <taxon>Hypocreomycetidae</taxon>
        <taxon>Glomerellales</taxon>
        <taxon>Glomerellaceae</taxon>
        <taxon>Colletotrichum</taxon>
        <taxon>Colletotrichum gloeosporioides species complex</taxon>
    </lineage>
</organism>
<dbReference type="EMBL" id="VYYT01000400">
    <property type="protein sequence ID" value="KAK2737528.1"/>
    <property type="molecule type" value="Genomic_DNA"/>
</dbReference>
<evidence type="ECO:0000313" key="1">
    <source>
        <dbReference type="EMBL" id="KAK2737528.1"/>
    </source>
</evidence>
<evidence type="ECO:0000313" key="2">
    <source>
        <dbReference type="Proteomes" id="UP001281614"/>
    </source>
</evidence>
<dbReference type="AlphaFoldDB" id="A0AAD9Y3P5"/>
<comment type="caution">
    <text evidence="1">The sequence shown here is derived from an EMBL/GenBank/DDBJ whole genome shotgun (WGS) entry which is preliminary data.</text>
</comment>
<gene>
    <name evidence="1" type="ORF">CKAH01_07599</name>
</gene>
<accession>A0AAD9Y3P5</accession>
<dbReference type="Proteomes" id="UP001281614">
    <property type="component" value="Unassembled WGS sequence"/>
</dbReference>
<proteinExistence type="predicted"/>
<sequence length="42" mass="4863">MKEDLEEDDDNKELKRQLVKANSDIKQMQGIFNKSALAINKL</sequence>